<dbReference type="InterPro" id="IPR000719">
    <property type="entry name" value="Prot_kinase_dom"/>
</dbReference>
<gene>
    <name evidence="4" type="ORF">WJX72_004786</name>
</gene>
<dbReference type="AlphaFoldDB" id="A0AAW1R6W3"/>
<dbReference type="SUPFAM" id="SSF56112">
    <property type="entry name" value="Protein kinase-like (PK-like)"/>
    <property type="match status" value="1"/>
</dbReference>
<feature type="domain" description="Protein kinase" evidence="3">
    <location>
        <begin position="22"/>
        <end position="286"/>
    </location>
</feature>
<dbReference type="FunFam" id="1.10.510.10:FF:000571">
    <property type="entry name" value="Maternal embryonic leucine zipper kinase"/>
    <property type="match status" value="1"/>
</dbReference>
<dbReference type="PANTHER" id="PTHR24346">
    <property type="entry name" value="MAP/MICROTUBULE AFFINITY-REGULATING KINASE"/>
    <property type="match status" value="1"/>
</dbReference>
<evidence type="ECO:0000256" key="1">
    <source>
        <dbReference type="ARBA" id="ARBA00022741"/>
    </source>
</evidence>
<dbReference type="CDD" id="cd14003">
    <property type="entry name" value="STKc_AMPK-like"/>
    <property type="match status" value="1"/>
</dbReference>
<accession>A0AAW1R6W3</accession>
<evidence type="ECO:0000313" key="4">
    <source>
        <dbReference type="EMBL" id="KAK9829253.1"/>
    </source>
</evidence>
<name>A0AAW1R6W3_9CHLO</name>
<evidence type="ECO:0000259" key="3">
    <source>
        <dbReference type="PROSITE" id="PS50011"/>
    </source>
</evidence>
<dbReference type="SMART" id="SM00220">
    <property type="entry name" value="S_TKc"/>
    <property type="match status" value="1"/>
</dbReference>
<sequence>MDAWAGERPAEGPEPLLTHPRYQKIRDLNKGTFGFVQLAMDRETGEQLAIKLIERGEKISKYVQREIVNHKRLIHPHIIELREVFLLPEYLAIVMEYAPGGDMFNLVVTRRGLPEADARWYFQQLIIAVDYCHRMGVANRDIKLENTLLDGTTKPLIKICDFGYSKHDKLQSAPGSRVGTPAYLAPEVILATQGTTYDGKVADVWSCGVMLFIMLAAGYPFGRPEDERLKAPRKMHVMLQRILNVEYTFPAHANLSPECQDLLERILVADPERRITMQEIQAHPFYLRDLPAGVAEMNERLCAHPETFDGPGQQSIEEVERIIREAMIGPPKLPRQQLAFDRDDLIDGAITADAVDYDRRPTVAQFSRGNW</sequence>
<evidence type="ECO:0000256" key="2">
    <source>
        <dbReference type="ARBA" id="ARBA00022840"/>
    </source>
</evidence>
<comment type="caution">
    <text evidence="4">The sequence shown here is derived from an EMBL/GenBank/DDBJ whole genome shotgun (WGS) entry which is preliminary data.</text>
</comment>
<dbReference type="GO" id="GO:0035556">
    <property type="term" value="P:intracellular signal transduction"/>
    <property type="evidence" value="ECO:0007669"/>
    <property type="project" value="TreeGrafter"/>
</dbReference>
<keyword evidence="1" id="KW-0547">Nucleotide-binding</keyword>
<dbReference type="InterPro" id="IPR011009">
    <property type="entry name" value="Kinase-like_dom_sf"/>
</dbReference>
<reference evidence="4 5" key="1">
    <citation type="journal article" date="2024" name="Nat. Commun.">
        <title>Phylogenomics reveals the evolutionary origins of lichenization in chlorophyte algae.</title>
        <authorList>
            <person name="Puginier C."/>
            <person name="Libourel C."/>
            <person name="Otte J."/>
            <person name="Skaloud P."/>
            <person name="Haon M."/>
            <person name="Grisel S."/>
            <person name="Petersen M."/>
            <person name="Berrin J.G."/>
            <person name="Delaux P.M."/>
            <person name="Dal Grande F."/>
            <person name="Keller J."/>
        </authorList>
    </citation>
    <scope>NUCLEOTIDE SEQUENCE [LARGE SCALE GENOMIC DNA]</scope>
    <source>
        <strain evidence="4 5">SAG 2043</strain>
    </source>
</reference>
<dbReference type="EMBL" id="JALJOR010000001">
    <property type="protein sequence ID" value="KAK9829253.1"/>
    <property type="molecule type" value="Genomic_DNA"/>
</dbReference>
<dbReference type="PANTHER" id="PTHR24346:SF92">
    <property type="entry name" value="SNF1-RELATED PROTEIN KINASE 2.6"/>
    <property type="match status" value="1"/>
</dbReference>
<keyword evidence="5" id="KW-1185">Reference proteome</keyword>
<dbReference type="GO" id="GO:0004674">
    <property type="term" value="F:protein serine/threonine kinase activity"/>
    <property type="evidence" value="ECO:0007669"/>
    <property type="project" value="TreeGrafter"/>
</dbReference>
<dbReference type="Proteomes" id="UP001489004">
    <property type="component" value="Unassembled WGS sequence"/>
</dbReference>
<evidence type="ECO:0000313" key="5">
    <source>
        <dbReference type="Proteomes" id="UP001489004"/>
    </source>
</evidence>
<dbReference type="GO" id="GO:0005524">
    <property type="term" value="F:ATP binding"/>
    <property type="evidence" value="ECO:0007669"/>
    <property type="project" value="UniProtKB-KW"/>
</dbReference>
<dbReference type="PROSITE" id="PS50011">
    <property type="entry name" value="PROTEIN_KINASE_DOM"/>
    <property type="match status" value="1"/>
</dbReference>
<dbReference type="Gene3D" id="3.30.200.20">
    <property type="entry name" value="Phosphorylase Kinase, domain 1"/>
    <property type="match status" value="1"/>
</dbReference>
<organism evidence="4 5">
    <name type="scientific">[Myrmecia] bisecta</name>
    <dbReference type="NCBI Taxonomy" id="41462"/>
    <lineage>
        <taxon>Eukaryota</taxon>
        <taxon>Viridiplantae</taxon>
        <taxon>Chlorophyta</taxon>
        <taxon>core chlorophytes</taxon>
        <taxon>Trebouxiophyceae</taxon>
        <taxon>Trebouxiales</taxon>
        <taxon>Trebouxiaceae</taxon>
        <taxon>Myrmecia</taxon>
    </lineage>
</organism>
<dbReference type="Gene3D" id="1.10.510.10">
    <property type="entry name" value="Transferase(Phosphotransferase) domain 1"/>
    <property type="match status" value="1"/>
</dbReference>
<proteinExistence type="predicted"/>
<dbReference type="FunFam" id="3.30.200.20:FF:001075">
    <property type="entry name" value="Snf1-like protein kinase"/>
    <property type="match status" value="1"/>
</dbReference>
<dbReference type="Pfam" id="PF00069">
    <property type="entry name" value="Pkinase"/>
    <property type="match status" value="1"/>
</dbReference>
<protein>
    <recommendedName>
        <fullName evidence="3">Protein kinase domain-containing protein</fullName>
    </recommendedName>
</protein>
<dbReference type="GO" id="GO:0005737">
    <property type="term" value="C:cytoplasm"/>
    <property type="evidence" value="ECO:0007669"/>
    <property type="project" value="TreeGrafter"/>
</dbReference>
<keyword evidence="2" id="KW-0067">ATP-binding</keyword>